<accession>G3STP8</accession>
<dbReference type="Proteomes" id="UP000007646">
    <property type="component" value="Unassembled WGS sequence"/>
</dbReference>
<dbReference type="GO" id="GO:0005576">
    <property type="term" value="C:extracellular region"/>
    <property type="evidence" value="ECO:0007669"/>
    <property type="project" value="GOC"/>
</dbReference>
<keyword evidence="5" id="KW-0966">Cell projection</keyword>
<evidence type="ECO:0000313" key="12">
    <source>
        <dbReference type="Proteomes" id="UP000007646"/>
    </source>
</evidence>
<dbReference type="Pfam" id="PF13868">
    <property type="entry name" value="TPH"/>
    <property type="match status" value="1"/>
</dbReference>
<sequence length="552" mass="65598">QPSSTTGALSSASTTSNRSRNKTRYRTKAVSSEVDESLFGVIKPLSQAPSDSPVVLLRDKRAIQRMLTAPGVDHKPKTIQLITRDMVRELIVPTEDPSGESLIISPEEFERIKWASHVLTREELEAKEQAFKMEKEAIMDAVTTRKKIMKQKEMVCKNNKKLSDLEEVAKERAQNLLQRANKLRMEQEEELKDMSKIILNAKCHAIRDAQILEKRLIQKELETEEKRLDQMMEVERQKSIQRQEELDRKRREERIRGRRHIVEQMEKNQEERSLLAEQREQEKEQMLEYIEQLQEEDLKDRERRHQEKLKMQAEIKELVNRFADYSRESVVGTTRKEGGEVMERVPSKLAREAEFEAEQERIRREKEKEIARLRAMQEKAQDYQAEQDALRAKRNQEVADREWRRKEKENAQKKIETEAMLKKSRLEQVAFKEHALAVQVQRDRDEFERILRAQREQIEKERLEQEKKTTGRLQHANELRRQVRENQQKQVQDRIATFEEGRRLKEEAQRRRERIDDIKRKKLEELRATGLPEKYCIEAERKANILPVTSVN</sequence>
<dbReference type="GO" id="GO:0160112">
    <property type="term" value="C:axonemal B tubule inner sheath"/>
    <property type="evidence" value="ECO:0007669"/>
    <property type="project" value="Ensembl"/>
</dbReference>
<feature type="domain" description="Trichohyalin-plectin-homology" evidence="10">
    <location>
        <begin position="185"/>
        <end position="533"/>
    </location>
</feature>
<dbReference type="GO" id="GO:0036126">
    <property type="term" value="C:sperm flagellum"/>
    <property type="evidence" value="ECO:0007669"/>
    <property type="project" value="Ensembl"/>
</dbReference>
<evidence type="ECO:0000259" key="10">
    <source>
        <dbReference type="Pfam" id="PF13868"/>
    </source>
</evidence>
<dbReference type="OMA" id="WGHKPET"/>
<dbReference type="InParanoid" id="G3STP8"/>
<dbReference type="PANTHER" id="PTHR15504">
    <property type="entry name" value="NASOPHARYNGEAL EPITHELIUM SPECIFIC PROTEIN 1"/>
    <property type="match status" value="1"/>
</dbReference>
<dbReference type="PANTHER" id="PTHR15504:SF0">
    <property type="entry name" value="CILIA- AND FLAGELLA-ASSOCIATED PROTEIN 45"/>
    <property type="match status" value="1"/>
</dbReference>
<reference evidence="11" key="2">
    <citation type="submission" date="2025-08" db="UniProtKB">
        <authorList>
            <consortium name="Ensembl"/>
        </authorList>
    </citation>
    <scope>IDENTIFICATION</scope>
    <source>
        <strain evidence="11">Isolate ISIS603380</strain>
    </source>
</reference>
<dbReference type="GO" id="GO:0061966">
    <property type="term" value="P:establishment of left/right asymmetry"/>
    <property type="evidence" value="ECO:0007669"/>
    <property type="project" value="Ensembl"/>
</dbReference>
<evidence type="ECO:0000256" key="8">
    <source>
        <dbReference type="SAM" id="Coils"/>
    </source>
</evidence>
<dbReference type="InterPro" id="IPR033253">
    <property type="entry name" value="CFAP45"/>
</dbReference>
<dbReference type="GO" id="GO:0060287">
    <property type="term" value="P:epithelial cilium movement involved in determination of left/right asymmetry"/>
    <property type="evidence" value="ECO:0007669"/>
    <property type="project" value="Ensembl"/>
</dbReference>
<evidence type="ECO:0000256" key="2">
    <source>
        <dbReference type="ARBA" id="ARBA00022846"/>
    </source>
</evidence>
<dbReference type="Ensembl" id="ENSLAFT00000004138.3">
    <property type="protein sequence ID" value="ENSLAFP00000003450.3"/>
    <property type="gene ID" value="ENSLAFG00000004137.3"/>
</dbReference>
<proteinExistence type="inferred from homology"/>
<dbReference type="GO" id="GO:0030317">
    <property type="term" value="P:flagellated sperm motility"/>
    <property type="evidence" value="ECO:0007669"/>
    <property type="project" value="Ensembl"/>
</dbReference>
<comment type="similarity">
    <text evidence="6">Belongs to the CFAP45 family.</text>
</comment>
<dbReference type="eggNOG" id="ENOG502QPRZ">
    <property type="taxonomic scope" value="Eukaryota"/>
</dbReference>
<reference evidence="11" key="3">
    <citation type="submission" date="2025-09" db="UniProtKB">
        <authorList>
            <consortium name="Ensembl"/>
        </authorList>
    </citation>
    <scope>IDENTIFICATION</scope>
    <source>
        <strain evidence="11">Isolate ISIS603380</strain>
    </source>
</reference>
<keyword evidence="2" id="KW-0282">Flagellum</keyword>
<feature type="compositionally biased region" description="Low complexity" evidence="9">
    <location>
        <begin position="1"/>
        <end position="18"/>
    </location>
</feature>
<feature type="coiled-coil region" evidence="8">
    <location>
        <begin position="121"/>
        <end position="328"/>
    </location>
</feature>
<protein>
    <recommendedName>
        <fullName evidence="7">Cilia- and flagella-associated protein 45</fullName>
    </recommendedName>
</protein>
<dbReference type="GO" id="GO:0060296">
    <property type="term" value="P:regulation of cilium beat frequency involved in ciliary motility"/>
    <property type="evidence" value="ECO:0007669"/>
    <property type="project" value="Ensembl"/>
</dbReference>
<dbReference type="GeneTree" id="ENSGT00730000111174"/>
<evidence type="ECO:0000256" key="6">
    <source>
        <dbReference type="ARBA" id="ARBA00034116"/>
    </source>
</evidence>
<evidence type="ECO:0000256" key="7">
    <source>
        <dbReference type="ARBA" id="ARBA00034142"/>
    </source>
</evidence>
<gene>
    <name evidence="11" type="primary">CFAP45</name>
</gene>
<dbReference type="GO" id="GO:0090660">
    <property type="term" value="P:cerebrospinal fluid circulation"/>
    <property type="evidence" value="ECO:0007669"/>
    <property type="project" value="Ensembl"/>
</dbReference>
<evidence type="ECO:0000256" key="5">
    <source>
        <dbReference type="ARBA" id="ARBA00023273"/>
    </source>
</evidence>
<reference evidence="11 12" key="1">
    <citation type="submission" date="2009-06" db="EMBL/GenBank/DDBJ databases">
        <title>The Genome Sequence of Loxodonta africana (African elephant).</title>
        <authorList>
            <person name="Di Palma F."/>
            <person name="Heiman D."/>
            <person name="Young S."/>
            <person name="Johnson J."/>
            <person name="Lander E.S."/>
            <person name="Lindblad-Toh K."/>
        </authorList>
    </citation>
    <scope>NUCLEOTIDE SEQUENCE [LARGE SCALE GENOMIC DNA]</scope>
    <source>
        <strain evidence="11 12">Isolate ISIS603380</strain>
    </source>
</reference>
<dbReference type="AlphaFoldDB" id="G3STP8"/>
<evidence type="ECO:0000313" key="11">
    <source>
        <dbReference type="Ensembl" id="ENSLAFP00000003450.3"/>
    </source>
</evidence>
<name>G3STP8_LOXAF</name>
<evidence type="ECO:0000256" key="1">
    <source>
        <dbReference type="ARBA" id="ARBA00004230"/>
    </source>
</evidence>
<dbReference type="STRING" id="9785.ENSLAFP00000003450"/>
<keyword evidence="3 8" id="KW-0175">Coiled coil</keyword>
<comment type="subcellular location">
    <subcellularLocation>
        <location evidence="1">Cell projection</location>
        <location evidence="1">Cilium</location>
        <location evidence="1">Flagellum</location>
    </subcellularLocation>
</comment>
<evidence type="ECO:0000256" key="4">
    <source>
        <dbReference type="ARBA" id="ARBA00023069"/>
    </source>
</evidence>
<evidence type="ECO:0000256" key="9">
    <source>
        <dbReference type="SAM" id="MobiDB-lite"/>
    </source>
</evidence>
<keyword evidence="12" id="KW-1185">Reference proteome</keyword>
<dbReference type="FunCoup" id="G3STP8">
    <property type="interactions" value="11"/>
</dbReference>
<feature type="region of interest" description="Disordered" evidence="9">
    <location>
        <begin position="1"/>
        <end position="28"/>
    </location>
</feature>
<feature type="coiled-coil region" evidence="8">
    <location>
        <begin position="437"/>
        <end position="473"/>
    </location>
</feature>
<dbReference type="GO" id="GO:0097728">
    <property type="term" value="C:9+0 motile cilium"/>
    <property type="evidence" value="ECO:0007669"/>
    <property type="project" value="Ensembl"/>
</dbReference>
<keyword evidence="4" id="KW-0969">Cilium</keyword>
<dbReference type="GO" id="GO:0016208">
    <property type="term" value="F:AMP binding"/>
    <property type="evidence" value="ECO:0007669"/>
    <property type="project" value="Ensembl"/>
</dbReference>
<dbReference type="InterPro" id="IPR043597">
    <property type="entry name" value="TPH_dom"/>
</dbReference>
<feature type="coiled-coil region" evidence="8">
    <location>
        <begin position="356"/>
        <end position="396"/>
    </location>
</feature>
<evidence type="ECO:0000256" key="3">
    <source>
        <dbReference type="ARBA" id="ARBA00023054"/>
    </source>
</evidence>
<organism evidence="11 12">
    <name type="scientific">Loxodonta africana</name>
    <name type="common">African elephant</name>
    <dbReference type="NCBI Taxonomy" id="9785"/>
    <lineage>
        <taxon>Eukaryota</taxon>
        <taxon>Metazoa</taxon>
        <taxon>Chordata</taxon>
        <taxon>Craniata</taxon>
        <taxon>Vertebrata</taxon>
        <taxon>Euteleostomi</taxon>
        <taxon>Mammalia</taxon>
        <taxon>Eutheria</taxon>
        <taxon>Afrotheria</taxon>
        <taxon>Proboscidea</taxon>
        <taxon>Elephantidae</taxon>
        <taxon>Loxodonta</taxon>
    </lineage>
</organism>